<reference evidence="2 3" key="1">
    <citation type="submission" date="2023-08" db="EMBL/GenBank/DDBJ databases">
        <title>Draft genome sequence of Thermococcus waiotapuensis WT1T, a thermophilic sulphur-dependent archaeon from order Thermococcales.</title>
        <authorList>
            <person name="Manners S.H."/>
            <person name="Carere C.R."/>
            <person name="Dhami M.K."/>
            <person name="Dobson R.C.J."/>
            <person name="Stott M.B."/>
        </authorList>
    </citation>
    <scope>NUCLEOTIDE SEQUENCE [LARGE SCALE GENOMIC DNA]</scope>
    <source>
        <strain evidence="2 3">WT1</strain>
    </source>
</reference>
<proteinExistence type="predicted"/>
<evidence type="ECO:0000313" key="2">
    <source>
        <dbReference type="EMBL" id="MDV3103600.1"/>
    </source>
</evidence>
<evidence type="ECO:0000256" key="1">
    <source>
        <dbReference type="SAM" id="Coils"/>
    </source>
</evidence>
<feature type="coiled-coil region" evidence="1">
    <location>
        <begin position="52"/>
        <end position="79"/>
    </location>
</feature>
<sequence>MKITVWARGRWRKVTFSVSDELWERIEEVSRKWGFKPEEAVRIILLDGYLDEEADEREIEKLEREIGELEERLYKLEGKWSPLKFRSYYSALDNQNLAITLSGLTAENRRLRGMLNLPERDFSRAEELIHYYMALGDRGFKGETGTGGKRGEDER</sequence>
<name>A0AAE4NTY2_9EURY</name>
<dbReference type="SUPFAM" id="SSF75704">
    <property type="entry name" value="Mitotic arrest deficient-like 1, Mad1"/>
    <property type="match status" value="1"/>
</dbReference>
<keyword evidence="1" id="KW-0175">Coiled coil</keyword>
<protein>
    <submittedName>
        <fullName evidence="2">Uncharacterized protein</fullName>
    </submittedName>
</protein>
<organism evidence="2 3">
    <name type="scientific">Thermococcus waiotapuensis</name>
    <dbReference type="NCBI Taxonomy" id="90909"/>
    <lineage>
        <taxon>Archaea</taxon>
        <taxon>Methanobacteriati</taxon>
        <taxon>Methanobacteriota</taxon>
        <taxon>Thermococci</taxon>
        <taxon>Thermococcales</taxon>
        <taxon>Thermococcaceae</taxon>
        <taxon>Thermococcus</taxon>
    </lineage>
</organism>
<dbReference type="Proteomes" id="UP001245683">
    <property type="component" value="Unassembled WGS sequence"/>
</dbReference>
<evidence type="ECO:0000313" key="3">
    <source>
        <dbReference type="Proteomes" id="UP001245683"/>
    </source>
</evidence>
<keyword evidence="3" id="KW-1185">Reference proteome</keyword>
<gene>
    <name evidence="2" type="ORF">RBI02_03435</name>
</gene>
<dbReference type="AlphaFoldDB" id="A0AAE4NTY2"/>
<accession>A0AAE4NTY2</accession>
<dbReference type="RefSeq" id="WP_315340483.1">
    <property type="nucleotide sequence ID" value="NZ_JAVDZE010000001.1"/>
</dbReference>
<dbReference type="EMBL" id="JAVDZE010000001">
    <property type="protein sequence ID" value="MDV3103600.1"/>
    <property type="molecule type" value="Genomic_DNA"/>
</dbReference>
<comment type="caution">
    <text evidence="2">The sequence shown here is derived from an EMBL/GenBank/DDBJ whole genome shotgun (WGS) entry which is preliminary data.</text>
</comment>